<dbReference type="GeneID" id="130494832"/>
<evidence type="ECO:0000259" key="2">
    <source>
        <dbReference type="Pfam" id="PF00501"/>
    </source>
</evidence>
<gene>
    <name evidence="4" type="primary">LOC130494832</name>
</gene>
<keyword evidence="3" id="KW-1185">Reference proteome</keyword>
<evidence type="ECO:0000313" key="4">
    <source>
        <dbReference type="RefSeq" id="XP_056841617.1"/>
    </source>
</evidence>
<organism evidence="3 4">
    <name type="scientific">Raphanus sativus</name>
    <name type="common">Radish</name>
    <name type="synonym">Raphanus raphanistrum var. sativus</name>
    <dbReference type="NCBI Taxonomy" id="3726"/>
    <lineage>
        <taxon>Eukaryota</taxon>
        <taxon>Viridiplantae</taxon>
        <taxon>Streptophyta</taxon>
        <taxon>Embryophyta</taxon>
        <taxon>Tracheophyta</taxon>
        <taxon>Spermatophyta</taxon>
        <taxon>Magnoliopsida</taxon>
        <taxon>eudicotyledons</taxon>
        <taxon>Gunneridae</taxon>
        <taxon>Pentapetalae</taxon>
        <taxon>rosids</taxon>
        <taxon>malvids</taxon>
        <taxon>Brassicales</taxon>
        <taxon>Brassicaceae</taxon>
        <taxon>Brassiceae</taxon>
        <taxon>Raphanus</taxon>
    </lineage>
</organism>
<dbReference type="InterPro" id="IPR042099">
    <property type="entry name" value="ANL_N_sf"/>
</dbReference>
<reference evidence="3" key="1">
    <citation type="journal article" date="2019" name="Database">
        <title>The radish genome database (RadishGD): an integrated information resource for radish genomics.</title>
        <authorList>
            <person name="Yu H.J."/>
            <person name="Baek S."/>
            <person name="Lee Y.J."/>
            <person name="Cho A."/>
            <person name="Mun J.H."/>
        </authorList>
    </citation>
    <scope>NUCLEOTIDE SEQUENCE [LARGE SCALE GENOMIC DNA]</scope>
    <source>
        <strain evidence="3">cv. WK10039</strain>
    </source>
</reference>
<dbReference type="InterPro" id="IPR020845">
    <property type="entry name" value="AMP-binding_CS"/>
</dbReference>
<dbReference type="Proteomes" id="UP000504610">
    <property type="component" value="Chromosome 5"/>
</dbReference>
<dbReference type="KEGG" id="rsz:130494832"/>
<sequence length="296" mass="32400">MALRQEETLSLARKTTEQEPSQDIIFRSKLADISIPNHLPLIDYIFQRFSGGGDDGGSTTTCLIDGVTGRIFTYADVQITLRRISAGLHRHGIRHGDTVMLLLPNSPEFALSCLALAYLGAISTPANPLFTPPEIAKQAKASATKMIITKPCYVDKLTNLENVLIVCVDEYDIPLPEGCLSFTELTQADENELPKPEISPEDTVLMPFSSGTTGHPKGVMITHKGVVTSTAQKVDGENPHLNFTRDDVIICFLPMFHTYTHNSLMLSAMRAGAAFLILIEPSSCVPDWKFNGQVPD</sequence>
<dbReference type="RefSeq" id="XP_056841617.1">
    <property type="nucleotide sequence ID" value="XM_056985637.1"/>
</dbReference>
<evidence type="ECO:0000313" key="3">
    <source>
        <dbReference type="Proteomes" id="UP000504610"/>
    </source>
</evidence>
<dbReference type="PANTHER" id="PTHR24096">
    <property type="entry name" value="LONG-CHAIN-FATTY-ACID--COA LIGASE"/>
    <property type="match status" value="1"/>
</dbReference>
<evidence type="ECO:0000256" key="1">
    <source>
        <dbReference type="ARBA" id="ARBA00022598"/>
    </source>
</evidence>
<dbReference type="OrthoDB" id="10253869at2759"/>
<feature type="domain" description="AMP-dependent synthetase/ligase" evidence="2">
    <location>
        <begin position="61"/>
        <end position="278"/>
    </location>
</feature>
<keyword evidence="1" id="KW-0436">Ligase</keyword>
<dbReference type="Gene3D" id="3.40.50.12780">
    <property type="entry name" value="N-terminal domain of ligase-like"/>
    <property type="match status" value="1"/>
</dbReference>
<proteinExistence type="predicted"/>
<dbReference type="PROSITE" id="PS00455">
    <property type="entry name" value="AMP_BINDING"/>
    <property type="match status" value="1"/>
</dbReference>
<dbReference type="PANTHER" id="PTHR24096:SF387">
    <property type="entry name" value="4-COUMARATE--COA LIGASE"/>
    <property type="match status" value="1"/>
</dbReference>
<dbReference type="InterPro" id="IPR000873">
    <property type="entry name" value="AMP-dep_synth/lig_dom"/>
</dbReference>
<dbReference type="Pfam" id="PF00501">
    <property type="entry name" value="AMP-binding"/>
    <property type="match status" value="1"/>
</dbReference>
<accession>A0A9W3BQW9</accession>
<dbReference type="AlphaFoldDB" id="A0A9W3BQW9"/>
<protein>
    <submittedName>
        <fullName evidence="4">4-coumarate--CoA ligase 4-like</fullName>
    </submittedName>
</protein>
<dbReference type="GO" id="GO:0016207">
    <property type="term" value="F:4-coumarate-CoA ligase activity"/>
    <property type="evidence" value="ECO:0007669"/>
    <property type="project" value="TreeGrafter"/>
</dbReference>
<name>A0A9W3BQW9_RAPSA</name>
<reference evidence="4" key="2">
    <citation type="submission" date="2025-08" db="UniProtKB">
        <authorList>
            <consortium name="RefSeq"/>
        </authorList>
    </citation>
    <scope>IDENTIFICATION</scope>
    <source>
        <tissue evidence="4">Leaf</tissue>
    </source>
</reference>
<dbReference type="SUPFAM" id="SSF56801">
    <property type="entry name" value="Acetyl-CoA synthetase-like"/>
    <property type="match status" value="1"/>
</dbReference>